<dbReference type="EMBL" id="JAYGGQ010000019">
    <property type="protein sequence ID" value="MEA5456920.1"/>
    <property type="molecule type" value="Genomic_DNA"/>
</dbReference>
<keyword evidence="2" id="KW-1185">Reference proteome</keyword>
<comment type="caution">
    <text evidence="1">The sequence shown here is derived from an EMBL/GenBank/DDBJ whole genome shotgun (WGS) entry which is preliminary data.</text>
</comment>
<dbReference type="RefSeq" id="WP_323280830.1">
    <property type="nucleotide sequence ID" value="NZ_JAYGGQ010000019.1"/>
</dbReference>
<organism evidence="1 2">
    <name type="scientific">Sinomonas terricola</name>
    <dbReference type="NCBI Taxonomy" id="3110330"/>
    <lineage>
        <taxon>Bacteria</taxon>
        <taxon>Bacillati</taxon>
        <taxon>Actinomycetota</taxon>
        <taxon>Actinomycetes</taxon>
        <taxon>Micrococcales</taxon>
        <taxon>Micrococcaceae</taxon>
        <taxon>Sinomonas</taxon>
    </lineage>
</organism>
<sequence>MAQDQTTIREWFDQGAERGMDFMVVARDGFGGDLYPYYVDAQDETTQRAIEQVRDGGDRVLEVYDLKAPLAPQLASGRSWNTEETRPAREHGRADFEEALMFSTTQRSYVFDPAFSAGRVNALTEGALAGEDPAAHELEAVKAIMRRLVAESLSAEIGETYLKEDQETGEISETDEAQISAAVVDGGDQLAVVYPTQSARELYEAGIPSKALIEKAIERAEISTEAPHELHEWRERNAGRLSYGDAIVAAAGEWAYVYQPGFTTERIDALTEGALASESPAPHELEAVQQIMRAHLARSLTEEIHEAHPEAAQVEATVADTDQLMLTYPIIGGRELYEAGIPSQALVEKAIERAEISNEAPDELHAWRERNPLSRPVAADVAAHRAAEYDRHSLGPDGFDGYITAPAEFVDEARARAETLAAQHPERADEIRDEYRKAFADEATEALAAAYPDEPQIAVSTSGVGPQDYLISLGGLSEDRARALYARGVPSADVIAGAVARVDEQAVVSAAALSTGERVRAALERTRAAGAEDEEDWSWQDGIEIGRTRAWGRHGI</sequence>
<proteinExistence type="predicted"/>
<name>A0ABU5TBN0_9MICC</name>
<evidence type="ECO:0000313" key="2">
    <source>
        <dbReference type="Proteomes" id="UP001304769"/>
    </source>
</evidence>
<evidence type="ECO:0000313" key="1">
    <source>
        <dbReference type="EMBL" id="MEA5456920.1"/>
    </source>
</evidence>
<gene>
    <name evidence="1" type="ORF">SPF06_19530</name>
</gene>
<dbReference type="Proteomes" id="UP001304769">
    <property type="component" value="Unassembled WGS sequence"/>
</dbReference>
<accession>A0ABU5TBN0</accession>
<reference evidence="1 2" key="1">
    <citation type="submission" date="2023-12" db="EMBL/GenBank/DDBJ databases">
        <title>Sinomonas terricola sp. nov, isolated from litchi orchard soil in Guangdong, PR China.</title>
        <authorList>
            <person name="Jiaxin W."/>
            <person name="Yang Z."/>
            <person name="Honghui Z."/>
        </authorList>
    </citation>
    <scope>NUCLEOTIDE SEQUENCE [LARGE SCALE GENOMIC DNA]</scope>
    <source>
        <strain evidence="1 2">JGH33</strain>
    </source>
</reference>
<protein>
    <submittedName>
        <fullName evidence="1">Uncharacterized protein</fullName>
    </submittedName>
</protein>